<gene>
    <name evidence="1" type="ORF">DAEQUDRAFT_361683</name>
</gene>
<proteinExistence type="predicted"/>
<organism evidence="1 2">
    <name type="scientific">Daedalea quercina L-15889</name>
    <dbReference type="NCBI Taxonomy" id="1314783"/>
    <lineage>
        <taxon>Eukaryota</taxon>
        <taxon>Fungi</taxon>
        <taxon>Dikarya</taxon>
        <taxon>Basidiomycota</taxon>
        <taxon>Agaricomycotina</taxon>
        <taxon>Agaricomycetes</taxon>
        <taxon>Polyporales</taxon>
        <taxon>Fomitopsis</taxon>
    </lineage>
</organism>
<name>A0A165TTR2_9APHY</name>
<dbReference type="AlphaFoldDB" id="A0A165TTR2"/>
<accession>A0A165TTR2</accession>
<dbReference type="EMBL" id="KV429035">
    <property type="protein sequence ID" value="KZT73937.1"/>
    <property type="molecule type" value="Genomic_DNA"/>
</dbReference>
<dbReference type="Proteomes" id="UP000076727">
    <property type="component" value="Unassembled WGS sequence"/>
</dbReference>
<evidence type="ECO:0000313" key="1">
    <source>
        <dbReference type="EMBL" id="KZT73937.1"/>
    </source>
</evidence>
<reference evidence="1 2" key="1">
    <citation type="journal article" date="2016" name="Mol. Biol. Evol.">
        <title>Comparative Genomics of Early-Diverging Mushroom-Forming Fungi Provides Insights into the Origins of Lignocellulose Decay Capabilities.</title>
        <authorList>
            <person name="Nagy L.G."/>
            <person name="Riley R."/>
            <person name="Tritt A."/>
            <person name="Adam C."/>
            <person name="Daum C."/>
            <person name="Floudas D."/>
            <person name="Sun H."/>
            <person name="Yadav J.S."/>
            <person name="Pangilinan J."/>
            <person name="Larsson K.H."/>
            <person name="Matsuura K."/>
            <person name="Barry K."/>
            <person name="Labutti K."/>
            <person name="Kuo R."/>
            <person name="Ohm R.A."/>
            <person name="Bhattacharya S.S."/>
            <person name="Shirouzu T."/>
            <person name="Yoshinaga Y."/>
            <person name="Martin F.M."/>
            <person name="Grigoriev I.V."/>
            <person name="Hibbett D.S."/>
        </authorList>
    </citation>
    <scope>NUCLEOTIDE SEQUENCE [LARGE SCALE GENOMIC DNA]</scope>
    <source>
        <strain evidence="1 2">L-15889</strain>
    </source>
</reference>
<evidence type="ECO:0000313" key="2">
    <source>
        <dbReference type="Proteomes" id="UP000076727"/>
    </source>
</evidence>
<keyword evidence="2" id="KW-1185">Reference proteome</keyword>
<sequence>MSIPAFHPRICRSMVRWATAIWTMRNLRRTQREVGLLQATALRSGTVMQLDAPQNEQSITEWERQSIEVILSSTMKSSAQTLLTRYRVRCATLKHVEVRVLRPTKVLASCDMSFIQSMCSYIPQSVMCTPSCTITTPCVRLNQARTPDVRFRQ</sequence>
<protein>
    <submittedName>
        <fullName evidence="1">Uncharacterized protein</fullName>
    </submittedName>
</protein>